<feature type="transmembrane region" description="Helical" evidence="1">
    <location>
        <begin position="42"/>
        <end position="64"/>
    </location>
</feature>
<feature type="transmembrane region" description="Helical" evidence="1">
    <location>
        <begin position="12"/>
        <end position="36"/>
    </location>
</feature>
<dbReference type="Proteomes" id="UP000006048">
    <property type="component" value="Chromosome"/>
</dbReference>
<sequence>MSNGHQSWQVRVIRVSFRVLALLVIDIVVQIVNIQIMGLDKYLAPAIVTLLGMLLVVALFYFLISYIEEATNAVLKYVVELGKTFKYRKTAVMAIIITLYFLSFFVYYRLWFNKWIGFTDLPTVFSGKLIK</sequence>
<keyword evidence="1" id="KW-0812">Transmembrane</keyword>
<dbReference type="EMBL" id="CP002959">
    <property type="protein sequence ID" value="AFM11859.1"/>
    <property type="molecule type" value="Genomic_DNA"/>
</dbReference>
<gene>
    <name evidence="2" type="ordered locus">Turpa_1211</name>
</gene>
<dbReference type="RefSeq" id="WP_014802375.1">
    <property type="nucleotide sequence ID" value="NC_018020.1"/>
</dbReference>
<keyword evidence="3" id="KW-1185">Reference proteome</keyword>
<dbReference type="KEGG" id="tpx:Turpa_1211"/>
<keyword evidence="1" id="KW-1133">Transmembrane helix</keyword>
<name>I4B3K2_TURPD</name>
<feature type="transmembrane region" description="Helical" evidence="1">
    <location>
        <begin position="91"/>
        <end position="111"/>
    </location>
</feature>
<organism evidence="2 3">
    <name type="scientific">Turneriella parva (strain ATCC BAA-1111 / DSM 21527 / NCTC 11395 / H)</name>
    <name type="common">Leptospira parva</name>
    <dbReference type="NCBI Taxonomy" id="869212"/>
    <lineage>
        <taxon>Bacteria</taxon>
        <taxon>Pseudomonadati</taxon>
        <taxon>Spirochaetota</taxon>
        <taxon>Spirochaetia</taxon>
        <taxon>Leptospirales</taxon>
        <taxon>Leptospiraceae</taxon>
        <taxon>Turneriella</taxon>
    </lineage>
</organism>
<evidence type="ECO:0000313" key="3">
    <source>
        <dbReference type="Proteomes" id="UP000006048"/>
    </source>
</evidence>
<dbReference type="HOGENOM" id="CLU_1926662_0_0_12"/>
<keyword evidence="1" id="KW-0472">Membrane</keyword>
<dbReference type="STRING" id="869212.Turpa_1211"/>
<protein>
    <submittedName>
        <fullName evidence="2">Uncharacterized protein</fullName>
    </submittedName>
</protein>
<dbReference type="AlphaFoldDB" id="I4B3K2"/>
<accession>I4B3K2</accession>
<reference evidence="2 3" key="1">
    <citation type="submission" date="2012-06" db="EMBL/GenBank/DDBJ databases">
        <title>The complete chromosome of genome of Turneriella parva DSM 21527.</title>
        <authorList>
            <consortium name="US DOE Joint Genome Institute (JGI-PGF)"/>
            <person name="Lucas S."/>
            <person name="Han J."/>
            <person name="Lapidus A."/>
            <person name="Bruce D."/>
            <person name="Goodwin L."/>
            <person name="Pitluck S."/>
            <person name="Peters L."/>
            <person name="Kyrpides N."/>
            <person name="Mavromatis K."/>
            <person name="Ivanova N."/>
            <person name="Mikhailova N."/>
            <person name="Chertkov O."/>
            <person name="Detter J.C."/>
            <person name="Tapia R."/>
            <person name="Han C."/>
            <person name="Land M."/>
            <person name="Hauser L."/>
            <person name="Markowitz V."/>
            <person name="Cheng J.-F."/>
            <person name="Hugenholtz P."/>
            <person name="Woyke T."/>
            <person name="Wu D."/>
            <person name="Gronow S."/>
            <person name="Wellnitz S."/>
            <person name="Brambilla E."/>
            <person name="Klenk H.-P."/>
            <person name="Eisen J.A."/>
        </authorList>
    </citation>
    <scope>NUCLEOTIDE SEQUENCE [LARGE SCALE GENOMIC DNA]</scope>
    <source>
        <strain evidence="3">ATCC BAA-1111 / DSM 21527 / NCTC 11395 / H</strain>
    </source>
</reference>
<evidence type="ECO:0000313" key="2">
    <source>
        <dbReference type="EMBL" id="AFM11859.1"/>
    </source>
</evidence>
<proteinExistence type="predicted"/>
<evidence type="ECO:0000256" key="1">
    <source>
        <dbReference type="SAM" id="Phobius"/>
    </source>
</evidence>